<dbReference type="InterPro" id="IPR002312">
    <property type="entry name" value="Asp/Asn-tRNA-synth_IIb"/>
</dbReference>
<dbReference type="InterPro" id="IPR004524">
    <property type="entry name" value="Asp-tRNA-ligase_1"/>
</dbReference>
<accession>A0A6N4QJ42</accession>
<comment type="subunit">
    <text evidence="7">Homodimer.</text>
</comment>
<dbReference type="InterPro" id="IPR047089">
    <property type="entry name" value="Asp-tRNA-ligase_1_N"/>
</dbReference>
<comment type="subcellular location">
    <subcellularLocation>
        <location evidence="7">Cytoplasm</location>
    </subcellularLocation>
</comment>
<keyword evidence="2 7" id="KW-0436">Ligase</keyword>
<dbReference type="GO" id="GO:0003676">
    <property type="term" value="F:nucleic acid binding"/>
    <property type="evidence" value="ECO:0007669"/>
    <property type="project" value="InterPro"/>
</dbReference>
<feature type="binding site" evidence="7">
    <location>
        <position position="497"/>
    </location>
    <ligand>
        <name>ATP</name>
        <dbReference type="ChEBI" id="CHEBI:30616"/>
    </ligand>
</feature>
<comment type="similarity">
    <text evidence="1 7">Belongs to the class-II aminoacyl-tRNA synthetase family. Type 1 subfamily.</text>
</comment>
<feature type="binding site" evidence="7">
    <location>
        <position position="183"/>
    </location>
    <ligand>
        <name>L-aspartate</name>
        <dbReference type="ChEBI" id="CHEBI:29991"/>
    </ligand>
</feature>
<dbReference type="Proteomes" id="UP000297613">
    <property type="component" value="Unassembled WGS sequence"/>
</dbReference>
<dbReference type="GO" id="GO:0004815">
    <property type="term" value="F:aspartate-tRNA ligase activity"/>
    <property type="evidence" value="ECO:0007669"/>
    <property type="project" value="UniProtKB-UniRule"/>
</dbReference>
<dbReference type="InterPro" id="IPR004364">
    <property type="entry name" value="Aa-tRNA-synt_II"/>
</dbReference>
<dbReference type="Gene3D" id="2.40.50.140">
    <property type="entry name" value="Nucleic acid-binding proteins"/>
    <property type="match status" value="1"/>
</dbReference>
<evidence type="ECO:0000256" key="5">
    <source>
        <dbReference type="ARBA" id="ARBA00022917"/>
    </source>
</evidence>
<evidence type="ECO:0000259" key="8">
    <source>
        <dbReference type="PROSITE" id="PS50862"/>
    </source>
</evidence>
<dbReference type="HAMAP" id="MF_00044">
    <property type="entry name" value="Asp_tRNA_synth_type1"/>
    <property type="match status" value="1"/>
</dbReference>
<dbReference type="Pfam" id="PF02938">
    <property type="entry name" value="GAD"/>
    <property type="match status" value="1"/>
</dbReference>
<dbReference type="Gene3D" id="3.30.930.10">
    <property type="entry name" value="Bira Bifunctional Protein, Domain 2"/>
    <property type="match status" value="1"/>
</dbReference>
<dbReference type="GO" id="GO:0006422">
    <property type="term" value="P:aspartyl-tRNA aminoacylation"/>
    <property type="evidence" value="ECO:0007669"/>
    <property type="project" value="UniProtKB-UniRule"/>
</dbReference>
<evidence type="ECO:0000313" key="10">
    <source>
        <dbReference type="Proteomes" id="UP000297613"/>
    </source>
</evidence>
<dbReference type="InterPro" id="IPR004365">
    <property type="entry name" value="NA-bd_OB_tRNA"/>
</dbReference>
<dbReference type="EC" id="6.1.1.12" evidence="7"/>
<dbReference type="RefSeq" id="WP_135571450.1">
    <property type="nucleotide sequence ID" value="NZ_RQGK01000019.1"/>
</dbReference>
<dbReference type="InterPro" id="IPR045864">
    <property type="entry name" value="aa-tRNA-synth_II/BPL/LPL"/>
</dbReference>
<dbReference type="GO" id="GO:0005524">
    <property type="term" value="F:ATP binding"/>
    <property type="evidence" value="ECO:0007669"/>
    <property type="project" value="UniProtKB-UniRule"/>
</dbReference>
<feature type="binding site" evidence="7">
    <location>
        <position position="457"/>
    </location>
    <ligand>
        <name>L-aspartate</name>
        <dbReference type="ChEBI" id="CHEBI:29991"/>
    </ligand>
</feature>
<dbReference type="PANTHER" id="PTHR22594:SF5">
    <property type="entry name" value="ASPARTATE--TRNA LIGASE, MITOCHONDRIAL"/>
    <property type="match status" value="1"/>
</dbReference>
<evidence type="ECO:0000256" key="6">
    <source>
        <dbReference type="ARBA" id="ARBA00023146"/>
    </source>
</evidence>
<gene>
    <name evidence="7 9" type="primary">aspS</name>
    <name evidence="9" type="ORF">EHQ83_01175</name>
</gene>
<feature type="region of interest" description="Aspartate" evidence="7">
    <location>
        <begin position="207"/>
        <end position="210"/>
    </location>
</feature>
<feature type="binding site" evidence="7">
    <location>
        <begin position="549"/>
        <end position="552"/>
    </location>
    <ligand>
        <name>ATP</name>
        <dbReference type="ChEBI" id="CHEBI:30616"/>
    </ligand>
</feature>
<dbReference type="GO" id="GO:0005737">
    <property type="term" value="C:cytoplasm"/>
    <property type="evidence" value="ECO:0007669"/>
    <property type="project" value="UniProtKB-SubCell"/>
</dbReference>
<evidence type="ECO:0000256" key="1">
    <source>
        <dbReference type="ARBA" id="ARBA00006303"/>
    </source>
</evidence>
<dbReference type="EMBL" id="RQGM01000006">
    <property type="protein sequence ID" value="TGL89550.1"/>
    <property type="molecule type" value="Genomic_DNA"/>
</dbReference>
<feature type="binding site" evidence="7">
    <location>
        <begin position="229"/>
        <end position="231"/>
    </location>
    <ligand>
        <name>ATP</name>
        <dbReference type="ChEBI" id="CHEBI:30616"/>
    </ligand>
</feature>
<comment type="catalytic activity">
    <reaction evidence="7">
        <text>tRNA(Asp) + L-aspartate + ATP = L-aspartyl-tRNA(Asp) + AMP + diphosphate</text>
        <dbReference type="Rhea" id="RHEA:19649"/>
        <dbReference type="Rhea" id="RHEA-COMP:9660"/>
        <dbReference type="Rhea" id="RHEA-COMP:9678"/>
        <dbReference type="ChEBI" id="CHEBI:29991"/>
        <dbReference type="ChEBI" id="CHEBI:30616"/>
        <dbReference type="ChEBI" id="CHEBI:33019"/>
        <dbReference type="ChEBI" id="CHEBI:78442"/>
        <dbReference type="ChEBI" id="CHEBI:78516"/>
        <dbReference type="ChEBI" id="CHEBI:456215"/>
        <dbReference type="EC" id="6.1.1.12"/>
    </reaction>
</comment>
<keyword evidence="7" id="KW-0963">Cytoplasm</keyword>
<dbReference type="Pfam" id="PF01336">
    <property type="entry name" value="tRNA_anti-codon"/>
    <property type="match status" value="1"/>
</dbReference>
<name>A0A6N4QJ42_9LEPT</name>
<sequence length="601" mass="68837">MEQWIQESYKKRSWAGELSESQEGQKVVLYGWSFRFRDQGGVIFIDLRDRTGIIQVVARKELLGDAFVLAEKVRSEYVLAVAGTLKKRDAESINLRMETGTIEVVLDKLEILNAAKTPPFSLDEFDEVSEELRLKYRYLDFRREELKNRMLKRHEFIFAIRNYLNKRKFVEIETPILNKSTPEGARDFLVPSRLNPNEFYALPQSPQIFKQILMVGGMERYFQIVKCFRDEDLRADRQPEFTQLDMEFSFVSQEEILAEIEGLVASIYKEVFNIQLTVPFPRMTYKTAMEEYGSDKPDLRFGMKLVDVSEIVKDCDFNVFSGAVKGGGTVKVVCVPGGSIISRKEIEDYTAWLNRDYKAKGLAYMKHGSEGLESTITKRFKKEELDAISKACGSKEGDMLFFGADEKEIVNHSLGALRLKLSERFETPKEGENNITWIVDFPMFEWNKDHKRWDALHHPFTSPSDESIPYFESMETLQKNAGNATAKAYDLVMNGVEIGGGSIRIHSRDVQNQVFKVLGIEEEEAKEKFGFLLEALEYGAPPHGGLAFGIDRMLMLLTHGKSIRDVIAFPKTQKGLCLMSECPSPVEEKQLQELKIKLVKV</sequence>
<reference evidence="9 10" key="1">
    <citation type="journal article" date="2019" name="PLoS Negl. Trop. Dis.">
        <title>Revisiting the worldwide diversity of Leptospira species in the environment.</title>
        <authorList>
            <person name="Vincent A.T."/>
            <person name="Schiettekatte O."/>
            <person name="Bourhy P."/>
            <person name="Veyrier F.J."/>
            <person name="Picardeau M."/>
        </authorList>
    </citation>
    <scope>NUCLEOTIDE SEQUENCE [LARGE SCALE GENOMIC DNA]</scope>
    <source>
        <strain evidence="9 10">201702445</strain>
    </source>
</reference>
<dbReference type="AlphaFoldDB" id="A0A6N4QJ42"/>
<keyword evidence="5 7" id="KW-0648">Protein biosynthesis</keyword>
<feature type="binding site" evidence="7">
    <location>
        <position position="229"/>
    </location>
    <ligand>
        <name>L-aspartate</name>
        <dbReference type="ChEBI" id="CHEBI:29991"/>
    </ligand>
</feature>
<dbReference type="Gene3D" id="3.30.1360.30">
    <property type="entry name" value="GAD-like domain"/>
    <property type="match status" value="1"/>
</dbReference>
<evidence type="ECO:0000256" key="4">
    <source>
        <dbReference type="ARBA" id="ARBA00022840"/>
    </source>
</evidence>
<comment type="caution">
    <text evidence="9">The sequence shown here is derived from an EMBL/GenBank/DDBJ whole genome shotgun (WGS) entry which is preliminary data.</text>
</comment>
<proteinExistence type="inferred from homology"/>
<dbReference type="SUPFAM" id="SSF55261">
    <property type="entry name" value="GAD domain-like"/>
    <property type="match status" value="1"/>
</dbReference>
<feature type="domain" description="Aminoacyl-transfer RNA synthetases class-II family profile" evidence="8">
    <location>
        <begin position="159"/>
        <end position="570"/>
    </location>
</feature>
<dbReference type="InterPro" id="IPR004115">
    <property type="entry name" value="GAD-like_sf"/>
</dbReference>
<dbReference type="NCBIfam" id="NF001750">
    <property type="entry name" value="PRK00476.1"/>
    <property type="match status" value="1"/>
</dbReference>
<dbReference type="InterPro" id="IPR006195">
    <property type="entry name" value="aa-tRNA-synth_II"/>
</dbReference>
<feature type="binding site" evidence="7">
    <location>
        <position position="504"/>
    </location>
    <ligand>
        <name>L-aspartate</name>
        <dbReference type="ChEBI" id="CHEBI:29991"/>
    </ligand>
</feature>
<keyword evidence="4 7" id="KW-0067">ATP-binding</keyword>
<dbReference type="Pfam" id="PF00152">
    <property type="entry name" value="tRNA-synt_2"/>
    <property type="match status" value="1"/>
</dbReference>
<feature type="binding site" evidence="7">
    <location>
        <position position="238"/>
    </location>
    <ligand>
        <name>ATP</name>
        <dbReference type="ChEBI" id="CHEBI:30616"/>
    </ligand>
</feature>
<dbReference type="CDD" id="cd04317">
    <property type="entry name" value="EcAspRS_like_N"/>
    <property type="match status" value="1"/>
</dbReference>
<organism evidence="9 10">
    <name type="scientific">Leptospira yasudae</name>
    <dbReference type="NCBI Taxonomy" id="2202201"/>
    <lineage>
        <taxon>Bacteria</taxon>
        <taxon>Pseudomonadati</taxon>
        <taxon>Spirochaetota</taxon>
        <taxon>Spirochaetia</taxon>
        <taxon>Leptospirales</taxon>
        <taxon>Leptospiraceae</taxon>
        <taxon>Leptospira</taxon>
    </lineage>
</organism>
<dbReference type="InterPro" id="IPR047090">
    <property type="entry name" value="AspRS_core"/>
</dbReference>
<dbReference type="SUPFAM" id="SSF55681">
    <property type="entry name" value="Class II aaRS and biotin synthetases"/>
    <property type="match status" value="1"/>
</dbReference>
<dbReference type="PROSITE" id="PS50862">
    <property type="entry name" value="AA_TRNA_LIGASE_II"/>
    <property type="match status" value="1"/>
</dbReference>
<comment type="caution">
    <text evidence="7">Lacks conserved residue(s) required for the propagation of feature annotation.</text>
</comment>
<protein>
    <recommendedName>
        <fullName evidence="7">Aspartate--tRNA ligase</fullName>
        <ecNumber evidence="7">6.1.1.12</ecNumber>
    </recommendedName>
    <alternativeName>
        <fullName evidence="7">Aspartyl-tRNA synthetase</fullName>
        <shortName evidence="7">AspRS</shortName>
    </alternativeName>
</protein>
<dbReference type="SUPFAM" id="SSF50249">
    <property type="entry name" value="Nucleic acid-binding proteins"/>
    <property type="match status" value="1"/>
</dbReference>
<evidence type="ECO:0000256" key="2">
    <source>
        <dbReference type="ARBA" id="ARBA00022598"/>
    </source>
</evidence>
<dbReference type="InterPro" id="IPR029351">
    <property type="entry name" value="GAD_dom"/>
</dbReference>
<evidence type="ECO:0000256" key="7">
    <source>
        <dbReference type="HAMAP-Rule" id="MF_00044"/>
    </source>
</evidence>
<dbReference type="PRINTS" id="PR01042">
    <property type="entry name" value="TRNASYNTHASP"/>
</dbReference>
<comment type="function">
    <text evidence="7">Catalyzes the attachment of L-aspartate to tRNA(Asp) in a two-step reaction: L-aspartate is first activated by ATP to form Asp-AMP and then transferred to the acceptor end of tRNA(Asp).</text>
</comment>
<keyword evidence="3 7" id="KW-0547">Nucleotide-binding</keyword>
<dbReference type="PANTHER" id="PTHR22594">
    <property type="entry name" value="ASPARTYL/LYSYL-TRNA SYNTHETASE"/>
    <property type="match status" value="1"/>
</dbReference>
<dbReference type="InterPro" id="IPR012340">
    <property type="entry name" value="NA-bd_OB-fold"/>
</dbReference>
<keyword evidence="6 7" id="KW-0030">Aminoacyl-tRNA synthetase</keyword>
<evidence type="ECO:0000313" key="9">
    <source>
        <dbReference type="EMBL" id="TGL89550.1"/>
    </source>
</evidence>
<dbReference type="NCBIfam" id="TIGR00459">
    <property type="entry name" value="aspS_bact"/>
    <property type="match status" value="1"/>
</dbReference>
<evidence type="ECO:0000256" key="3">
    <source>
        <dbReference type="ARBA" id="ARBA00022741"/>
    </source>
</evidence>
<dbReference type="CDD" id="cd00777">
    <property type="entry name" value="AspRS_core"/>
    <property type="match status" value="1"/>
</dbReference>